<evidence type="ECO:0000313" key="5">
    <source>
        <dbReference type="EMBL" id="CUQ21139.1"/>
    </source>
</evidence>
<keyword evidence="1" id="KW-0472">Membrane</keyword>
<sequence length="169" mass="19117">MKNKRTFLLHLLFVFYLAALTWIILFKMAVSFDTIDHGIRSLNLIPFKGAMITNGRINFSEMIDNILVFCPFGIYIGVLYRRWNLSEKVLSFFSVSLIYEVLQYVLAIGRSDITDVIMNTVGGIVGLLIYSLLNKICRNERMTEIVVFICAAFGSAAVSGFLLAIFHAN</sequence>
<evidence type="ECO:0000313" key="4">
    <source>
        <dbReference type="EMBL" id="CUM87853.1"/>
    </source>
</evidence>
<evidence type="ECO:0000313" key="7">
    <source>
        <dbReference type="Proteomes" id="UP000095564"/>
    </source>
</evidence>
<evidence type="ECO:0000313" key="8">
    <source>
        <dbReference type="Proteomes" id="UP000095598"/>
    </source>
</evidence>
<feature type="transmembrane region" description="Helical" evidence="1">
    <location>
        <begin position="92"/>
        <end position="110"/>
    </location>
</feature>
<feature type="transmembrane region" description="Helical" evidence="1">
    <location>
        <begin position="116"/>
        <end position="133"/>
    </location>
</feature>
<feature type="domain" description="VanZ-like" evidence="2">
    <location>
        <begin position="13"/>
        <end position="133"/>
    </location>
</feature>
<name>D4MZW4_ANAHA</name>
<feature type="transmembrane region" description="Helical" evidence="1">
    <location>
        <begin position="7"/>
        <end position="26"/>
    </location>
</feature>
<evidence type="ECO:0000313" key="3">
    <source>
        <dbReference type="EMBL" id="CBL38159.1"/>
    </source>
</evidence>
<evidence type="ECO:0000259" key="2">
    <source>
        <dbReference type="Pfam" id="PF04892"/>
    </source>
</evidence>
<dbReference type="EMBL" id="CYXT01000006">
    <property type="protein sequence ID" value="CUM87853.1"/>
    <property type="molecule type" value="Genomic_DNA"/>
</dbReference>
<organism evidence="3 6">
    <name type="scientific">Anaerostipes hadrus</name>
    <dbReference type="NCBI Taxonomy" id="649756"/>
    <lineage>
        <taxon>Bacteria</taxon>
        <taxon>Bacillati</taxon>
        <taxon>Bacillota</taxon>
        <taxon>Clostridia</taxon>
        <taxon>Lachnospirales</taxon>
        <taxon>Lachnospiraceae</taxon>
        <taxon>Anaerostipes</taxon>
    </lineage>
</organism>
<dbReference type="InterPro" id="IPR006976">
    <property type="entry name" value="VanZ-like"/>
</dbReference>
<feature type="transmembrane region" description="Helical" evidence="1">
    <location>
        <begin position="62"/>
        <end position="80"/>
    </location>
</feature>
<protein>
    <submittedName>
        <fullName evidence="3">Glycopeptide antibiotics resistance protein</fullName>
    </submittedName>
    <submittedName>
        <fullName evidence="4">Predicted integral membrane protein</fullName>
    </submittedName>
</protein>
<evidence type="ECO:0000313" key="6">
    <source>
        <dbReference type="Proteomes" id="UP000008960"/>
    </source>
</evidence>
<feature type="transmembrane region" description="Helical" evidence="1">
    <location>
        <begin position="145"/>
        <end position="166"/>
    </location>
</feature>
<proteinExistence type="predicted"/>
<dbReference type="Proteomes" id="UP000095564">
    <property type="component" value="Unassembled WGS sequence"/>
</dbReference>
<dbReference type="EMBL" id="FP929061">
    <property type="protein sequence ID" value="CBL38159.1"/>
    <property type="molecule type" value="Genomic_DNA"/>
</dbReference>
<dbReference type="PATRIC" id="fig|245018.3.peg.1407"/>
<accession>D4MZW4</accession>
<dbReference type="OrthoDB" id="4822551at2"/>
<evidence type="ECO:0000256" key="1">
    <source>
        <dbReference type="SAM" id="Phobius"/>
    </source>
</evidence>
<dbReference type="EMBL" id="CZAU01000054">
    <property type="protein sequence ID" value="CUQ21139.1"/>
    <property type="molecule type" value="Genomic_DNA"/>
</dbReference>
<gene>
    <name evidence="3" type="ORF">CL2_11770</name>
    <name evidence="4" type="ORF">ERS852425_01192</name>
    <name evidence="5" type="ORF">ERS852520_03396</name>
</gene>
<dbReference type="Proteomes" id="UP000008960">
    <property type="component" value="Chromosome"/>
</dbReference>
<dbReference type="InterPro" id="IPR053150">
    <property type="entry name" value="Teicoplanin_resist-assoc"/>
</dbReference>
<dbReference type="PANTHER" id="PTHR36834">
    <property type="entry name" value="MEMBRANE PROTEIN-RELATED"/>
    <property type="match status" value="1"/>
</dbReference>
<reference evidence="3 6" key="2">
    <citation type="submission" date="2010-03" db="EMBL/GenBank/DDBJ databases">
        <authorList>
            <person name="Pajon A."/>
        </authorList>
    </citation>
    <scope>NUCLEOTIDE SEQUENCE [LARGE SCALE GENOMIC DNA]</scope>
    <source>
        <strain evidence="3 6">SSC/2</strain>
    </source>
</reference>
<reference evidence="3 6" key="1">
    <citation type="submission" date="2010-03" db="EMBL/GenBank/DDBJ databases">
        <title>The genome sequence of Clostridiales sp. SSC/2.</title>
        <authorList>
            <consortium name="metaHIT consortium -- http://www.metahit.eu/"/>
            <person name="Pajon A."/>
            <person name="Turner K."/>
            <person name="Parkhill J."/>
            <person name="Duncan S."/>
            <person name="Flint H."/>
        </authorList>
    </citation>
    <scope>NUCLEOTIDE SEQUENCE [LARGE SCALE GENOMIC DNA]</scope>
    <source>
        <strain evidence="3 6">SSC/2</strain>
    </source>
</reference>
<keyword evidence="1" id="KW-0812">Transmembrane</keyword>
<reference evidence="7 8" key="3">
    <citation type="submission" date="2015-09" db="EMBL/GenBank/DDBJ databases">
        <authorList>
            <consortium name="Pathogen Informatics"/>
        </authorList>
    </citation>
    <scope>NUCLEOTIDE SEQUENCE [LARGE SCALE GENOMIC DNA]</scope>
    <source>
        <strain evidence="4 8">2789STDY5608868</strain>
        <strain evidence="5 7">2789STDY5834908</strain>
    </source>
</reference>
<dbReference type="KEGG" id="bprl:CL2_11770"/>
<dbReference type="Proteomes" id="UP000095598">
    <property type="component" value="Unassembled WGS sequence"/>
</dbReference>
<dbReference type="Pfam" id="PF04892">
    <property type="entry name" value="VanZ"/>
    <property type="match status" value="1"/>
</dbReference>
<dbReference type="PANTHER" id="PTHR36834:SF2">
    <property type="entry name" value="MEMBRANE PROTEIN"/>
    <property type="match status" value="1"/>
</dbReference>
<keyword evidence="1" id="KW-1133">Transmembrane helix</keyword>
<dbReference type="AlphaFoldDB" id="D4MZW4"/>
<dbReference type="RefSeq" id="WP_008391392.1">
    <property type="nucleotide sequence ID" value="NC_021016.1"/>
</dbReference>